<comment type="caution">
    <text evidence="1">The sequence shown here is derived from an EMBL/GenBank/DDBJ whole genome shotgun (WGS) entry which is preliminary data.</text>
</comment>
<dbReference type="AlphaFoldDB" id="A0ABD0KVP6"/>
<dbReference type="Proteomes" id="UP001519460">
    <property type="component" value="Unassembled WGS sequence"/>
</dbReference>
<feature type="non-terminal residue" evidence="1">
    <location>
        <position position="1"/>
    </location>
</feature>
<evidence type="ECO:0000313" key="2">
    <source>
        <dbReference type="Proteomes" id="UP001519460"/>
    </source>
</evidence>
<keyword evidence="2" id="KW-1185">Reference proteome</keyword>
<proteinExistence type="predicted"/>
<gene>
    <name evidence="1" type="ORF">BaRGS_00017395</name>
</gene>
<sequence>SADLIPIHAIVKVTTPLCVLSVRQERLKQHQTSISGDQLCLELGALNRVHRATSFDFQHNLSTMSAVGSFVRKHAVG</sequence>
<reference evidence="1 2" key="1">
    <citation type="journal article" date="2023" name="Sci. Data">
        <title>Genome assembly of the Korean intertidal mud-creeper Batillaria attramentaria.</title>
        <authorList>
            <person name="Patra A.K."/>
            <person name="Ho P.T."/>
            <person name="Jun S."/>
            <person name="Lee S.J."/>
            <person name="Kim Y."/>
            <person name="Won Y.J."/>
        </authorList>
    </citation>
    <scope>NUCLEOTIDE SEQUENCE [LARGE SCALE GENOMIC DNA]</scope>
    <source>
        <strain evidence="1">Wonlab-2016</strain>
    </source>
</reference>
<dbReference type="EMBL" id="JACVVK020000116">
    <property type="protein sequence ID" value="KAK7491294.1"/>
    <property type="molecule type" value="Genomic_DNA"/>
</dbReference>
<protein>
    <submittedName>
        <fullName evidence="1">Uncharacterized protein</fullName>
    </submittedName>
</protein>
<accession>A0ABD0KVP6</accession>
<evidence type="ECO:0000313" key="1">
    <source>
        <dbReference type="EMBL" id="KAK7491294.1"/>
    </source>
</evidence>
<name>A0ABD0KVP6_9CAEN</name>
<organism evidence="1 2">
    <name type="scientific">Batillaria attramentaria</name>
    <dbReference type="NCBI Taxonomy" id="370345"/>
    <lineage>
        <taxon>Eukaryota</taxon>
        <taxon>Metazoa</taxon>
        <taxon>Spiralia</taxon>
        <taxon>Lophotrochozoa</taxon>
        <taxon>Mollusca</taxon>
        <taxon>Gastropoda</taxon>
        <taxon>Caenogastropoda</taxon>
        <taxon>Sorbeoconcha</taxon>
        <taxon>Cerithioidea</taxon>
        <taxon>Batillariidae</taxon>
        <taxon>Batillaria</taxon>
    </lineage>
</organism>